<feature type="transmembrane region" description="Helical" evidence="2">
    <location>
        <begin position="179"/>
        <end position="199"/>
    </location>
</feature>
<dbReference type="Pfam" id="PF22725">
    <property type="entry name" value="GFO_IDH_MocA_C3"/>
    <property type="match status" value="1"/>
</dbReference>
<dbReference type="SUPFAM" id="SSF51735">
    <property type="entry name" value="NAD(P)-binding Rossmann-fold domains"/>
    <property type="match status" value="1"/>
</dbReference>
<dbReference type="Pfam" id="PF01408">
    <property type="entry name" value="GFO_IDH_MocA"/>
    <property type="match status" value="1"/>
</dbReference>
<name>A0A2Y9BBR4_9FIRM</name>
<keyword evidence="2" id="KW-0472">Membrane</keyword>
<dbReference type="PANTHER" id="PTHR43818">
    <property type="entry name" value="BCDNA.GH03377"/>
    <property type="match status" value="1"/>
</dbReference>
<evidence type="ECO:0000259" key="4">
    <source>
        <dbReference type="Pfam" id="PF22725"/>
    </source>
</evidence>
<dbReference type="GO" id="GO:0000166">
    <property type="term" value="F:nucleotide binding"/>
    <property type="evidence" value="ECO:0007669"/>
    <property type="project" value="InterPro"/>
</dbReference>
<accession>A0A2Y9BBR4</accession>
<dbReference type="PANTHER" id="PTHR43818:SF11">
    <property type="entry name" value="BCDNA.GH03377"/>
    <property type="match status" value="1"/>
</dbReference>
<evidence type="ECO:0000256" key="2">
    <source>
        <dbReference type="SAM" id="Phobius"/>
    </source>
</evidence>
<dbReference type="Gene3D" id="3.40.50.720">
    <property type="entry name" value="NAD(P)-binding Rossmann-like Domain"/>
    <property type="match status" value="1"/>
</dbReference>
<feature type="domain" description="Gfo/Idh/MocA-like oxidoreductase N-terminal" evidence="3">
    <location>
        <begin position="6"/>
        <end position="117"/>
    </location>
</feature>
<keyword evidence="2" id="KW-1133">Transmembrane helix</keyword>
<dbReference type="InterPro" id="IPR055170">
    <property type="entry name" value="GFO_IDH_MocA-like_dom"/>
</dbReference>
<reference evidence="5 6" key="1">
    <citation type="submission" date="2018-05" db="EMBL/GenBank/DDBJ databases">
        <title>The Hungate 1000. A catalogue of reference genomes from the rumen microbiome.</title>
        <authorList>
            <person name="Kelly W."/>
        </authorList>
    </citation>
    <scope>NUCLEOTIDE SEQUENCE [LARGE SCALE GENOMIC DNA]</scope>
    <source>
        <strain evidence="5 6">NLAE-zl-C242</strain>
    </source>
</reference>
<dbReference type="InterPro" id="IPR000683">
    <property type="entry name" value="Gfo/Idh/MocA-like_OxRdtase_N"/>
</dbReference>
<organism evidence="5 6">
    <name type="scientific">Faecalicatena orotica</name>
    <dbReference type="NCBI Taxonomy" id="1544"/>
    <lineage>
        <taxon>Bacteria</taxon>
        <taxon>Bacillati</taxon>
        <taxon>Bacillota</taxon>
        <taxon>Clostridia</taxon>
        <taxon>Lachnospirales</taxon>
        <taxon>Lachnospiraceae</taxon>
        <taxon>Faecalicatena</taxon>
    </lineage>
</organism>
<evidence type="ECO:0000259" key="3">
    <source>
        <dbReference type="Pfam" id="PF01408"/>
    </source>
</evidence>
<dbReference type="Gene3D" id="3.30.360.10">
    <property type="entry name" value="Dihydrodipicolinate Reductase, domain 2"/>
    <property type="match status" value="1"/>
</dbReference>
<keyword evidence="6" id="KW-1185">Reference proteome</keyword>
<keyword evidence="2" id="KW-0812">Transmembrane</keyword>
<dbReference type="OrthoDB" id="9815825at2"/>
<sequence length="376" mass="41132">MVKTVKTAIVGCGTISEKYMENLKNKFSIIDLAGCCDVNVSLSEKMAGKYGIQQMSMEDILNDSSIEMVVNLTPPSVHYSVIKQLLEAGRHVYTEKVLSIEYEQAKELTELAEEKALYLGAAPDTFLGAAIQNAKDIADSGMIGEVKSCHAFVNRDYNTLSEFIPYLSKKGGSIGVDVGIYYLTALLFLLGPVSAVTGMKNKPVERMHRFPFMGNYGETYETEVESILTGMMEFENGALGTVHFNSDCIFPEMPGLTVYGTEGILNMADPNGFGGEVSVLRKGQDTPVIIPSNYGYAEESRGLGAAEMAWAIRNQRKHRANAGLALHAVEILHGFTQSSESGKYYRMQSTFEKIPGLKPGYLDRNYPGNNAEGSIV</sequence>
<gene>
    <name evidence="5" type="ORF">A8806_103281</name>
</gene>
<evidence type="ECO:0000313" key="5">
    <source>
        <dbReference type="EMBL" id="PWJ30874.1"/>
    </source>
</evidence>
<dbReference type="GO" id="GO:0016491">
    <property type="term" value="F:oxidoreductase activity"/>
    <property type="evidence" value="ECO:0007669"/>
    <property type="project" value="UniProtKB-KW"/>
</dbReference>
<dbReference type="InterPro" id="IPR036291">
    <property type="entry name" value="NAD(P)-bd_dom_sf"/>
</dbReference>
<feature type="domain" description="GFO/IDH/MocA-like oxidoreductase" evidence="4">
    <location>
        <begin position="131"/>
        <end position="265"/>
    </location>
</feature>
<dbReference type="Proteomes" id="UP000245845">
    <property type="component" value="Unassembled WGS sequence"/>
</dbReference>
<keyword evidence="1" id="KW-0560">Oxidoreductase</keyword>
<dbReference type="EMBL" id="QGDL01000003">
    <property type="protein sequence ID" value="PWJ30874.1"/>
    <property type="molecule type" value="Genomic_DNA"/>
</dbReference>
<protein>
    <submittedName>
        <fullName evidence="5">Putative dehydrogenase</fullName>
    </submittedName>
</protein>
<dbReference type="RefSeq" id="WP_109730495.1">
    <property type="nucleotide sequence ID" value="NZ_BAAACK010000004.1"/>
</dbReference>
<proteinExistence type="predicted"/>
<evidence type="ECO:0000256" key="1">
    <source>
        <dbReference type="ARBA" id="ARBA00023002"/>
    </source>
</evidence>
<dbReference type="SUPFAM" id="SSF55347">
    <property type="entry name" value="Glyceraldehyde-3-phosphate dehydrogenase-like, C-terminal domain"/>
    <property type="match status" value="1"/>
</dbReference>
<dbReference type="AlphaFoldDB" id="A0A2Y9BBR4"/>
<evidence type="ECO:0000313" key="6">
    <source>
        <dbReference type="Proteomes" id="UP000245845"/>
    </source>
</evidence>
<comment type="caution">
    <text evidence="5">The sequence shown here is derived from an EMBL/GenBank/DDBJ whole genome shotgun (WGS) entry which is preliminary data.</text>
</comment>
<dbReference type="InterPro" id="IPR050463">
    <property type="entry name" value="Gfo/Idh/MocA_oxidrdct_glycsds"/>
</dbReference>